<comment type="caution">
    <text evidence="1">The sequence shown here is derived from an EMBL/GenBank/DDBJ whole genome shotgun (WGS) entry which is preliminary data.</text>
</comment>
<dbReference type="EMBL" id="LXQA010498778">
    <property type="protein sequence ID" value="MCI55591.1"/>
    <property type="molecule type" value="Genomic_DNA"/>
</dbReference>
<evidence type="ECO:0000313" key="1">
    <source>
        <dbReference type="EMBL" id="MCI55591.1"/>
    </source>
</evidence>
<keyword evidence="2" id="KW-1185">Reference proteome</keyword>
<dbReference type="AlphaFoldDB" id="A0A392T399"/>
<evidence type="ECO:0000313" key="2">
    <source>
        <dbReference type="Proteomes" id="UP000265520"/>
    </source>
</evidence>
<proteinExistence type="predicted"/>
<protein>
    <submittedName>
        <fullName evidence="1">Uncharacterized protein</fullName>
    </submittedName>
</protein>
<organism evidence="1 2">
    <name type="scientific">Trifolium medium</name>
    <dbReference type="NCBI Taxonomy" id="97028"/>
    <lineage>
        <taxon>Eukaryota</taxon>
        <taxon>Viridiplantae</taxon>
        <taxon>Streptophyta</taxon>
        <taxon>Embryophyta</taxon>
        <taxon>Tracheophyta</taxon>
        <taxon>Spermatophyta</taxon>
        <taxon>Magnoliopsida</taxon>
        <taxon>eudicotyledons</taxon>
        <taxon>Gunneridae</taxon>
        <taxon>Pentapetalae</taxon>
        <taxon>rosids</taxon>
        <taxon>fabids</taxon>
        <taxon>Fabales</taxon>
        <taxon>Fabaceae</taxon>
        <taxon>Papilionoideae</taxon>
        <taxon>50 kb inversion clade</taxon>
        <taxon>NPAAA clade</taxon>
        <taxon>Hologalegina</taxon>
        <taxon>IRL clade</taxon>
        <taxon>Trifolieae</taxon>
        <taxon>Trifolium</taxon>
    </lineage>
</organism>
<name>A0A392T399_9FABA</name>
<sequence>MIITGTTGPRALGGMELLLDAPLGGTIEYLLDAPHEETIDPLFHSTAIVTLHEVTRKDIEDHCLEG</sequence>
<dbReference type="Proteomes" id="UP000265520">
    <property type="component" value="Unassembled WGS sequence"/>
</dbReference>
<reference evidence="1 2" key="1">
    <citation type="journal article" date="2018" name="Front. Plant Sci.">
        <title>Red Clover (Trifolium pratense) and Zigzag Clover (T. medium) - A Picture of Genomic Similarities and Differences.</title>
        <authorList>
            <person name="Dluhosova J."/>
            <person name="Istvanek J."/>
            <person name="Nedelnik J."/>
            <person name="Repkova J."/>
        </authorList>
    </citation>
    <scope>NUCLEOTIDE SEQUENCE [LARGE SCALE GENOMIC DNA]</scope>
    <source>
        <strain evidence="2">cv. 10/8</strain>
        <tissue evidence="1">Leaf</tissue>
    </source>
</reference>
<accession>A0A392T399</accession>